<keyword evidence="5" id="KW-0966">Cell projection</keyword>
<dbReference type="SUPFAM" id="SSF141457">
    <property type="entry name" value="BH3618-like"/>
    <property type="match status" value="1"/>
</dbReference>
<dbReference type="HAMAP" id="MF_01185">
    <property type="entry name" value="FliW"/>
    <property type="match status" value="1"/>
</dbReference>
<dbReference type="PANTHER" id="PTHR39190:SF1">
    <property type="entry name" value="FLAGELLAR ASSEMBLY FACTOR FLIW"/>
    <property type="match status" value="1"/>
</dbReference>
<comment type="subunit">
    <text evidence="4">Interacts with translational regulator CsrA and flagellin(s).</text>
</comment>
<comment type="subcellular location">
    <subcellularLocation>
        <location evidence="4">Cytoplasm</location>
    </subcellularLocation>
</comment>
<organism evidence="5 6">
    <name type="scientific">Nocardioides anomalus</name>
    <dbReference type="NCBI Taxonomy" id="2712223"/>
    <lineage>
        <taxon>Bacteria</taxon>
        <taxon>Bacillati</taxon>
        <taxon>Actinomycetota</taxon>
        <taxon>Actinomycetes</taxon>
        <taxon>Propionibacteriales</taxon>
        <taxon>Nocardioidaceae</taxon>
        <taxon>Nocardioides</taxon>
    </lineage>
</organism>
<proteinExistence type="inferred from homology"/>
<dbReference type="Proteomes" id="UP000502996">
    <property type="component" value="Chromosome"/>
</dbReference>
<dbReference type="RefSeq" id="WP_165230084.1">
    <property type="nucleotide sequence ID" value="NZ_CP049257.1"/>
</dbReference>
<dbReference type="GO" id="GO:0044780">
    <property type="term" value="P:bacterial-type flagellum assembly"/>
    <property type="evidence" value="ECO:0007669"/>
    <property type="project" value="UniProtKB-UniRule"/>
</dbReference>
<dbReference type="InterPro" id="IPR003775">
    <property type="entry name" value="Flagellar_assembly_factor_FliW"/>
</dbReference>
<keyword evidence="6" id="KW-1185">Reference proteome</keyword>
<dbReference type="InterPro" id="IPR024046">
    <property type="entry name" value="Flagellar_assmbl_FliW_dom_sf"/>
</dbReference>
<keyword evidence="4" id="KW-0143">Chaperone</keyword>
<keyword evidence="5" id="KW-0282">Flagellum</keyword>
<reference evidence="5 6" key="1">
    <citation type="submission" date="2020-02" db="EMBL/GenBank/DDBJ databases">
        <title>Full genome sequence of Nocardioides sp. R-3366.</title>
        <authorList>
            <person name="Im W.-T."/>
        </authorList>
    </citation>
    <scope>NUCLEOTIDE SEQUENCE [LARGE SCALE GENOMIC DNA]</scope>
    <source>
        <strain evidence="5 6">R-3366</strain>
    </source>
</reference>
<dbReference type="EMBL" id="CP049257">
    <property type="protein sequence ID" value="QIG42479.1"/>
    <property type="molecule type" value="Genomic_DNA"/>
</dbReference>
<keyword evidence="3 4" id="KW-0810">Translation regulation</keyword>
<gene>
    <name evidence="4" type="primary">fliW</name>
    <name evidence="5" type="ORF">G5V58_06565</name>
</gene>
<dbReference type="Gene3D" id="2.30.290.10">
    <property type="entry name" value="BH3618-like"/>
    <property type="match status" value="1"/>
</dbReference>
<evidence type="ECO:0000256" key="4">
    <source>
        <dbReference type="HAMAP-Rule" id="MF_01185"/>
    </source>
</evidence>
<keyword evidence="1 4" id="KW-0963">Cytoplasm</keyword>
<comment type="function">
    <text evidence="4">Acts as an anti-CsrA protein, binds CsrA and prevents it from repressing translation of its target genes, one of which is flagellin. Binds to flagellin and participates in the assembly of the flagellum.</text>
</comment>
<dbReference type="Pfam" id="PF02623">
    <property type="entry name" value="FliW"/>
    <property type="match status" value="1"/>
</dbReference>
<evidence type="ECO:0000313" key="5">
    <source>
        <dbReference type="EMBL" id="QIG42479.1"/>
    </source>
</evidence>
<evidence type="ECO:0000256" key="1">
    <source>
        <dbReference type="ARBA" id="ARBA00022490"/>
    </source>
</evidence>
<protein>
    <recommendedName>
        <fullName evidence="4">Flagellar assembly factor FliW</fullName>
    </recommendedName>
</protein>
<dbReference type="GO" id="GO:0005737">
    <property type="term" value="C:cytoplasm"/>
    <property type="evidence" value="ECO:0007669"/>
    <property type="project" value="UniProtKB-SubCell"/>
</dbReference>
<name>A0A6G6WB91_9ACTN</name>
<comment type="similarity">
    <text evidence="4">Belongs to the FliW family.</text>
</comment>
<evidence type="ECO:0000313" key="6">
    <source>
        <dbReference type="Proteomes" id="UP000502996"/>
    </source>
</evidence>
<dbReference type="PANTHER" id="PTHR39190">
    <property type="entry name" value="FLAGELLAR ASSEMBLY FACTOR FLIW"/>
    <property type="match status" value="1"/>
</dbReference>
<keyword evidence="5" id="KW-0969">Cilium</keyword>
<sequence length="130" mass="13902">MSAQTLPVIDLVHPLPGFPDDRRFALVDLDGSGQLCSLTSLDHDDLRFLVAPPNTFFPDYTPEIDDATIADLDISSVEDVMVLVVLNPGETLLTSTANLKAPVVLNTANRRACQVIVDDADLSVSAPLSA</sequence>
<dbReference type="AlphaFoldDB" id="A0A6G6WB91"/>
<accession>A0A6G6WB91</accession>
<dbReference type="KEGG" id="nano:G5V58_06565"/>
<dbReference type="GO" id="GO:0006417">
    <property type="term" value="P:regulation of translation"/>
    <property type="evidence" value="ECO:0007669"/>
    <property type="project" value="UniProtKB-KW"/>
</dbReference>
<evidence type="ECO:0000256" key="2">
    <source>
        <dbReference type="ARBA" id="ARBA00022795"/>
    </source>
</evidence>
<keyword evidence="2 4" id="KW-1005">Bacterial flagellum biogenesis</keyword>
<evidence type="ECO:0000256" key="3">
    <source>
        <dbReference type="ARBA" id="ARBA00022845"/>
    </source>
</evidence>